<protein>
    <submittedName>
        <fullName evidence="1">Uncharacterized protein</fullName>
    </submittedName>
</protein>
<proteinExistence type="predicted"/>
<sequence length="139" mass="15592">MVSALRSPSAIRCSTCGSVWMPCWLGHTANGSACSLICQLHARTRRSRSSASARLSRSCSSTSRRTCRRHWISTSARTFICQHWCTAGLSSTARRCHMTRRSTSRPTSISTRTKRVRTPIYLYTTRTCKNFKRKADGGV</sequence>
<accession>A0AB74UK99</accession>
<evidence type="ECO:0000313" key="1">
    <source>
        <dbReference type="EMBL" id="XHV15831.1"/>
    </source>
</evidence>
<name>A0AB74UK99_9CAUD</name>
<organism evidence="1">
    <name type="scientific">Klebsiella phage HenuGS</name>
    <dbReference type="NCBI Taxonomy" id="3350566"/>
    <lineage>
        <taxon>Viruses</taxon>
        <taxon>Duplodnaviria</taxon>
        <taxon>Heunggongvirae</taxon>
        <taxon>Uroviricota</taxon>
        <taxon>Caudoviricetes</taxon>
        <taxon>Autographivirales</taxon>
        <taxon>Autoscriptoviridae</taxon>
        <taxon>Slopekvirinae</taxon>
        <taxon>Drulisvirus</taxon>
    </lineage>
</organism>
<reference evidence="1" key="1">
    <citation type="submission" date="2024-10" db="EMBL/GenBank/DDBJ databases">
        <authorList>
            <person name="Li Q."/>
            <person name="Liu M."/>
            <person name="Guo S."/>
            <person name="Shi X."/>
            <person name="Zhou F."/>
            <person name="Li J."/>
        </authorList>
    </citation>
    <scope>NUCLEOTIDE SEQUENCE</scope>
</reference>
<dbReference type="EMBL" id="PQ362313">
    <property type="protein sequence ID" value="XHV15831.1"/>
    <property type="molecule type" value="Genomic_DNA"/>
</dbReference>